<dbReference type="Proteomes" id="UP000215086">
    <property type="component" value="Chromosome"/>
</dbReference>
<proteinExistence type="predicted"/>
<protein>
    <submittedName>
        <fullName evidence="1">Uncharacterized protein</fullName>
    </submittedName>
</protein>
<dbReference type="KEGG" id="ttf:THTE_0676"/>
<dbReference type="AlphaFoldDB" id="A0A286RBD7"/>
<reference evidence="1 2" key="1">
    <citation type="journal article" name="Front. Microbiol.">
        <title>Sugar Metabolism of the First Thermophilic Planctomycete Thermogutta terrifontis: Comparative Genomic and Transcriptomic Approaches.</title>
        <authorList>
            <person name="Elcheninov A.G."/>
            <person name="Menzel P."/>
            <person name="Gudbergsdottir S.R."/>
            <person name="Slesarev A.I."/>
            <person name="Kadnikov V.V."/>
            <person name="Krogh A."/>
            <person name="Bonch-Osmolovskaya E.A."/>
            <person name="Peng X."/>
            <person name="Kublanov I.V."/>
        </authorList>
    </citation>
    <scope>NUCLEOTIDE SEQUENCE [LARGE SCALE GENOMIC DNA]</scope>
    <source>
        <strain evidence="1 2">R1</strain>
    </source>
</reference>
<organism evidence="1 2">
    <name type="scientific">Thermogutta terrifontis</name>
    <dbReference type="NCBI Taxonomy" id="1331910"/>
    <lineage>
        <taxon>Bacteria</taxon>
        <taxon>Pseudomonadati</taxon>
        <taxon>Planctomycetota</taxon>
        <taxon>Planctomycetia</taxon>
        <taxon>Pirellulales</taxon>
        <taxon>Thermoguttaceae</taxon>
        <taxon>Thermogutta</taxon>
    </lineage>
</organism>
<keyword evidence="2" id="KW-1185">Reference proteome</keyword>
<gene>
    <name evidence="1" type="ORF">THTE_0676</name>
</gene>
<dbReference type="EMBL" id="CP018477">
    <property type="protein sequence ID" value="ASV73278.1"/>
    <property type="molecule type" value="Genomic_DNA"/>
</dbReference>
<evidence type="ECO:0000313" key="1">
    <source>
        <dbReference type="EMBL" id="ASV73278.1"/>
    </source>
</evidence>
<sequence length="38" mass="4128">MIGYEGAGKFKALTWGGVPPWNELTGLGMGLRRNQFSS</sequence>
<accession>A0A286RBD7</accession>
<evidence type="ECO:0000313" key="2">
    <source>
        <dbReference type="Proteomes" id="UP000215086"/>
    </source>
</evidence>
<name>A0A286RBD7_9BACT</name>